<organism evidence="4 5">
    <name type="scientific">Lasiosphaeris hirsuta</name>
    <dbReference type="NCBI Taxonomy" id="260670"/>
    <lineage>
        <taxon>Eukaryota</taxon>
        <taxon>Fungi</taxon>
        <taxon>Dikarya</taxon>
        <taxon>Ascomycota</taxon>
        <taxon>Pezizomycotina</taxon>
        <taxon>Sordariomycetes</taxon>
        <taxon>Sordariomycetidae</taxon>
        <taxon>Sordariales</taxon>
        <taxon>Lasiosphaeriaceae</taxon>
        <taxon>Lasiosphaeris</taxon>
    </lineage>
</organism>
<evidence type="ECO:0000313" key="5">
    <source>
        <dbReference type="Proteomes" id="UP001172102"/>
    </source>
</evidence>
<dbReference type="InterPro" id="IPR036291">
    <property type="entry name" value="NAD(P)-bd_dom_sf"/>
</dbReference>
<dbReference type="SUPFAM" id="SSF51735">
    <property type="entry name" value="NAD(P)-binding Rossmann-fold domains"/>
    <property type="match status" value="1"/>
</dbReference>
<dbReference type="Pfam" id="PF00106">
    <property type="entry name" value="adh_short"/>
    <property type="match status" value="1"/>
</dbReference>
<dbReference type="InterPro" id="IPR051468">
    <property type="entry name" value="Fungal_SecMetab_SDRs"/>
</dbReference>
<proteinExistence type="inferred from homology"/>
<dbReference type="PANTHER" id="PTHR43544">
    <property type="entry name" value="SHORT-CHAIN DEHYDROGENASE/REDUCTASE"/>
    <property type="match status" value="1"/>
</dbReference>
<sequence length="255" mass="26527">MTTVSTVVFITGAGRGIGKTLVQTYLLRPDHIVIGSVRDRASPNAQELQDLPTATGTRLLLVNIESSSPTDATNAVKDLRAAGIGHVDVVIANAGGSGSRGAAVPLQLVDPKAVAECFGINTLGPLLLFQAIRPLLQKSSKSPTWVAITSAVGSIGNMEAFGSHVAPAYGISKVGLNWVTQAAHSGNKWLIAFVVHPGLVQTEGGNRAAKAIGLEKAPHTQQQSADAIIHLVDAGSRENSSGKFYNAIDGTEIPW</sequence>
<dbReference type="GO" id="GO:0016491">
    <property type="term" value="F:oxidoreductase activity"/>
    <property type="evidence" value="ECO:0007669"/>
    <property type="project" value="UniProtKB-KW"/>
</dbReference>
<protein>
    <submittedName>
        <fullName evidence="4">Uncharacterized protein</fullName>
    </submittedName>
</protein>
<keyword evidence="5" id="KW-1185">Reference proteome</keyword>
<evidence type="ECO:0000256" key="1">
    <source>
        <dbReference type="ARBA" id="ARBA00006484"/>
    </source>
</evidence>
<keyword evidence="3" id="KW-0560">Oxidoreductase</keyword>
<dbReference type="GO" id="GO:0005737">
    <property type="term" value="C:cytoplasm"/>
    <property type="evidence" value="ECO:0007669"/>
    <property type="project" value="TreeGrafter"/>
</dbReference>
<dbReference type="EMBL" id="JAUKUA010000001">
    <property type="protein sequence ID" value="KAK0732049.1"/>
    <property type="molecule type" value="Genomic_DNA"/>
</dbReference>
<accession>A0AA40E8D8</accession>
<evidence type="ECO:0000313" key="4">
    <source>
        <dbReference type="EMBL" id="KAK0732049.1"/>
    </source>
</evidence>
<dbReference type="AlphaFoldDB" id="A0AA40E8D8"/>
<dbReference type="Gene3D" id="3.40.50.720">
    <property type="entry name" value="NAD(P)-binding Rossmann-like Domain"/>
    <property type="match status" value="1"/>
</dbReference>
<comment type="caution">
    <text evidence="4">The sequence shown here is derived from an EMBL/GenBank/DDBJ whole genome shotgun (WGS) entry which is preliminary data.</text>
</comment>
<dbReference type="PANTHER" id="PTHR43544:SF7">
    <property type="entry name" value="NADB-LER2"/>
    <property type="match status" value="1"/>
</dbReference>
<dbReference type="Proteomes" id="UP001172102">
    <property type="component" value="Unassembled WGS sequence"/>
</dbReference>
<name>A0AA40E8D8_9PEZI</name>
<keyword evidence="2" id="KW-0521">NADP</keyword>
<evidence type="ECO:0000256" key="3">
    <source>
        <dbReference type="ARBA" id="ARBA00023002"/>
    </source>
</evidence>
<dbReference type="InterPro" id="IPR002347">
    <property type="entry name" value="SDR_fam"/>
</dbReference>
<dbReference type="PRINTS" id="PR00081">
    <property type="entry name" value="GDHRDH"/>
</dbReference>
<reference evidence="4" key="1">
    <citation type="submission" date="2023-06" db="EMBL/GenBank/DDBJ databases">
        <title>Genome-scale phylogeny and comparative genomics of the fungal order Sordariales.</title>
        <authorList>
            <consortium name="Lawrence Berkeley National Laboratory"/>
            <person name="Hensen N."/>
            <person name="Bonometti L."/>
            <person name="Westerberg I."/>
            <person name="Brannstrom I.O."/>
            <person name="Guillou S."/>
            <person name="Cros-Aarteil S."/>
            <person name="Calhoun S."/>
            <person name="Haridas S."/>
            <person name="Kuo A."/>
            <person name="Mondo S."/>
            <person name="Pangilinan J."/>
            <person name="Riley R."/>
            <person name="Labutti K."/>
            <person name="Andreopoulos B."/>
            <person name="Lipzen A."/>
            <person name="Chen C."/>
            <person name="Yanf M."/>
            <person name="Daum C."/>
            <person name="Ng V."/>
            <person name="Clum A."/>
            <person name="Steindorff A."/>
            <person name="Ohm R."/>
            <person name="Martin F."/>
            <person name="Silar P."/>
            <person name="Natvig D."/>
            <person name="Lalanne C."/>
            <person name="Gautier V."/>
            <person name="Ament-Velasquez S.L."/>
            <person name="Kruys A."/>
            <person name="Hutchinson M.I."/>
            <person name="Powell A.J."/>
            <person name="Barry K."/>
            <person name="Miller A.N."/>
            <person name="Grigoriev I.V."/>
            <person name="Debuchy R."/>
            <person name="Gladieux P."/>
            <person name="Thoren M.H."/>
            <person name="Johannesson H."/>
        </authorList>
    </citation>
    <scope>NUCLEOTIDE SEQUENCE</scope>
    <source>
        <strain evidence="4">SMH4607-1</strain>
    </source>
</reference>
<evidence type="ECO:0000256" key="2">
    <source>
        <dbReference type="ARBA" id="ARBA00022857"/>
    </source>
</evidence>
<comment type="similarity">
    <text evidence="1">Belongs to the short-chain dehydrogenases/reductases (SDR) family.</text>
</comment>
<gene>
    <name evidence="4" type="ORF">B0H67DRAFT_631846</name>
</gene>